<evidence type="ECO:0000313" key="9">
    <source>
        <dbReference type="Proteomes" id="UP000292003"/>
    </source>
</evidence>
<feature type="transmembrane region" description="Helical" evidence="7">
    <location>
        <begin position="21"/>
        <end position="41"/>
    </location>
</feature>
<evidence type="ECO:0000256" key="1">
    <source>
        <dbReference type="ARBA" id="ARBA00004651"/>
    </source>
</evidence>
<evidence type="ECO:0000256" key="7">
    <source>
        <dbReference type="SAM" id="Phobius"/>
    </source>
</evidence>
<dbReference type="OrthoDB" id="346004at2"/>
<comment type="subcellular location">
    <subcellularLocation>
        <location evidence="1">Cell membrane</location>
        <topology evidence="1">Multi-pass membrane protein</topology>
    </subcellularLocation>
</comment>
<protein>
    <submittedName>
        <fullName evidence="8">DoxX family protein</fullName>
    </submittedName>
</protein>
<dbReference type="Proteomes" id="UP000292003">
    <property type="component" value="Unassembled WGS sequence"/>
</dbReference>
<evidence type="ECO:0000256" key="3">
    <source>
        <dbReference type="ARBA" id="ARBA00022475"/>
    </source>
</evidence>
<dbReference type="GO" id="GO:0005886">
    <property type="term" value="C:plasma membrane"/>
    <property type="evidence" value="ECO:0007669"/>
    <property type="project" value="UniProtKB-SubCell"/>
</dbReference>
<dbReference type="PANTHER" id="PTHR33452:SF1">
    <property type="entry name" value="INNER MEMBRANE PROTEIN YPHA-RELATED"/>
    <property type="match status" value="1"/>
</dbReference>
<proteinExistence type="inferred from homology"/>
<evidence type="ECO:0000256" key="2">
    <source>
        <dbReference type="ARBA" id="ARBA00006679"/>
    </source>
</evidence>
<keyword evidence="3" id="KW-1003">Cell membrane</keyword>
<feature type="transmembrane region" description="Helical" evidence="7">
    <location>
        <begin position="160"/>
        <end position="180"/>
    </location>
</feature>
<keyword evidence="6 7" id="KW-0472">Membrane</keyword>
<accession>A0A4Q7JAS7</accession>
<evidence type="ECO:0000256" key="6">
    <source>
        <dbReference type="ARBA" id="ARBA00023136"/>
    </source>
</evidence>
<reference evidence="8 9" key="1">
    <citation type="submission" date="2019-02" db="EMBL/GenBank/DDBJ databases">
        <title>Draft genome sequence of Amycolatopsis sp. 8-3EHSu isolated from roots of Suaeda maritima.</title>
        <authorList>
            <person name="Duangmal K."/>
            <person name="Chantavorakit T."/>
        </authorList>
    </citation>
    <scope>NUCLEOTIDE SEQUENCE [LARGE SCALE GENOMIC DNA]</scope>
    <source>
        <strain evidence="8 9">8-3EHSu</strain>
    </source>
</reference>
<name>A0A4Q7JAS7_9PSEU</name>
<feature type="transmembrane region" description="Helical" evidence="7">
    <location>
        <begin position="129"/>
        <end position="148"/>
    </location>
</feature>
<dbReference type="InterPro" id="IPR032808">
    <property type="entry name" value="DoxX"/>
</dbReference>
<dbReference type="EMBL" id="SFCC01000003">
    <property type="protein sequence ID" value="RZQ64890.1"/>
    <property type="molecule type" value="Genomic_DNA"/>
</dbReference>
<dbReference type="InterPro" id="IPR051907">
    <property type="entry name" value="DoxX-like_oxidoreductase"/>
</dbReference>
<keyword evidence="4 7" id="KW-0812">Transmembrane</keyword>
<sequence length="181" mass="18909">MISDVADPDSDRDTNRWHGGLDLGLLVLRLGLGCIIGAHGLQKLFGAFDGPGINGFSAALGQLGFTSQTTLLSWITALTESISGLLLVLGLFTPFGAAGVLGVMGSVVYLKFKTGFLMTMTGGGFEYELLLGLVALALLFTGSGRIALDVNTPWRRKPVPLGVFGLLLAAAASVVILIVFR</sequence>
<keyword evidence="9" id="KW-1185">Reference proteome</keyword>
<comment type="similarity">
    <text evidence="2">Belongs to the DoxX family.</text>
</comment>
<dbReference type="PANTHER" id="PTHR33452">
    <property type="entry name" value="OXIDOREDUCTASE CATD-RELATED"/>
    <property type="match status" value="1"/>
</dbReference>
<keyword evidence="5 7" id="KW-1133">Transmembrane helix</keyword>
<dbReference type="Pfam" id="PF07681">
    <property type="entry name" value="DoxX"/>
    <property type="match status" value="1"/>
</dbReference>
<gene>
    <name evidence="8" type="ORF">EWH70_06315</name>
</gene>
<feature type="transmembrane region" description="Helical" evidence="7">
    <location>
        <begin position="85"/>
        <end position="109"/>
    </location>
</feature>
<comment type="caution">
    <text evidence="8">The sequence shown here is derived from an EMBL/GenBank/DDBJ whole genome shotgun (WGS) entry which is preliminary data.</text>
</comment>
<feature type="transmembrane region" description="Helical" evidence="7">
    <location>
        <begin position="53"/>
        <end position="78"/>
    </location>
</feature>
<organism evidence="8 9">
    <name type="scientific">Amycolatopsis suaedae</name>
    <dbReference type="NCBI Taxonomy" id="2510978"/>
    <lineage>
        <taxon>Bacteria</taxon>
        <taxon>Bacillati</taxon>
        <taxon>Actinomycetota</taxon>
        <taxon>Actinomycetes</taxon>
        <taxon>Pseudonocardiales</taxon>
        <taxon>Pseudonocardiaceae</taxon>
        <taxon>Amycolatopsis</taxon>
    </lineage>
</organism>
<evidence type="ECO:0000256" key="4">
    <source>
        <dbReference type="ARBA" id="ARBA00022692"/>
    </source>
</evidence>
<evidence type="ECO:0000256" key="5">
    <source>
        <dbReference type="ARBA" id="ARBA00022989"/>
    </source>
</evidence>
<dbReference type="AlphaFoldDB" id="A0A4Q7JAS7"/>
<evidence type="ECO:0000313" key="8">
    <source>
        <dbReference type="EMBL" id="RZQ64890.1"/>
    </source>
</evidence>